<protein>
    <submittedName>
        <fullName evidence="3">Autotransporter outer membrane beta-barrel domain-containing protein</fullName>
    </submittedName>
</protein>
<sequence>MIESSKNVRARKQRKNATLVVAPVARAVRAALAASAVFALSAGVANAAVRSQDAAPAAYRFAAQEAFAAEAAFPPPVDVTRVDGDDHPSSVLPAGNDGAWGGDIATLTEIDNGTDVHVSGHGADVHALYAFDDSVTIVNNADVTADATFLLVGDYVQAIGVRAAGYAVDVHNDTYGMIGATAESDGGRARARAVYATGFFESVSVGNDGEIQSHAQANDGRAEAHGVYAFGYGSATTVDNAGDVHASAHADGGFGYATGITSIGYGSGDNDAVVVNRGSIDAETDAAYAYAFGVLNLTRQRYGSASFTNDGDIHATATGDLATATGVLNLALRYGDATMTNTGTVEAVANGTMGGSATGLYTYANVYDATVDNSGTVSAIATGDIALATGIDASSALYGATTVRNSGDVTAHAYAGSGFANAAGLVASSEKEVDVTNEASIDVVARSADDAAFALGLYATAVETTTMRNYGDVGVLAESANGDAIAYGAFEFAGYAGIGVMINGGELHATASAGAGAQAHATAINVIGDVASVFNDANATATATAGDGGLADARAARSYGMYTSVSNYGALAADATAMGGVAGARGIDSLGVLGSTVYNAGDIVANADATGGEASAFGTYSVGISSGAGTTNHGTIAAHASGDAADTYGVLNASAYYGEAITINTGSISAIAEGGVAAEGEEEAIAFGVYNFALLYDSVVDNSGSIYAAAIATADIRGTTGFLQAKAVGAEALSVYGYGDAVISNTGDIDAVAVTSQGYASAWGAAVQSTGAYGGMALVDNDGSLSAYAYADIGVASATGAYLLDIAGDAQVVNHGDISAMARAERGIVNVSVNYAYAIGVQDVSIYGTASVANYGSISATASAEGAITGATGIMAYGDYAVVSNAAGASIRATGEVDLFGGGFAVGISAGGNHGVDVVNDGDIGVYGHAYAFSEGDNGFYGAAQATGIEASAGMQGDVSVLNNGDIVAIALAEDSVSFAQGGAGAVGINVYAKYDASIVNSGDILASAQAEFGITGAYGAIAHGHDTDVVNAAGATIVATASVGSRSGEQYGGRAVSFGTHTFGSGMEEGVTYNAGVIVSHATATSDGTNAVPALATSWGSAIGAYSNVLAGTVINHGDIEAVASAELGYATAFGAYVTTGFESEVANAGRILANATADNGNAFAVGSHAYALHQTVTYNCDEYGCDWANPNVVVDGGDALTDNSGEIIATASALGGVGYSYGAVVLGAFTASITNSGVISAATHADDATAMGVVVRSASGAQLDNTGRILAGAYGADATATAVLMGDTGSNVLTNSGTIAAFGDGERVAVSSGSDATARIVNSGSLIGAVRTGNLDDDLVNDAGATWLAIGESGFGGGDDRIVNHGTLVMQDAAIRLGGYAAGNMFENFGTIAVSGDANVIDMDNPFPVFNNGTISFVDGAADDVLTIVGDFAGEGTLQLDVGGLHGTSDRLYIDGSVIESTAQTLDLNLLDLPTTANVDIPLVLVGGDALAGDFILGHVQHGTGFVTMDFRLDTRIDASNATRDIVSLGVDVTGLDDLGSLAAAIAPGAQRLVDAQVGTWHQRMGVVPRQSSDAGMAPWVRVFSSSGDIDADHRSNFGSGGHFGFEQSNHGWELGLDTRPGDNFAFGMLVASSEGTQHLDGAAGSDRFDGTSFGLYGTGFGANGFYLDVSLRWTGIDGRMRSSAGEHRVDASAESFNVETGFTAWTLGNGIGVVPQAQYTRTRISDITPVQSGQAEFVSDGGVSSRGRLGVAFDKRFEHAGFTWTPYGSINAIHEFDGEYAYAINDGLLGTTSTDGTSAMVELGLGAQKGGLSITGGLNWIDGGAMQGIGGGQVNVRYSW</sequence>
<evidence type="ECO:0000256" key="1">
    <source>
        <dbReference type="SAM" id="SignalP"/>
    </source>
</evidence>
<keyword evidence="4" id="KW-1185">Reference proteome</keyword>
<dbReference type="InterPro" id="IPR036709">
    <property type="entry name" value="Autotransporte_beta_dom_sf"/>
</dbReference>
<dbReference type="EMBL" id="JAJGAK010000001">
    <property type="protein sequence ID" value="MCC8362446.1"/>
    <property type="molecule type" value="Genomic_DNA"/>
</dbReference>
<dbReference type="PROSITE" id="PS51208">
    <property type="entry name" value="AUTOTRANSPORTER"/>
    <property type="match status" value="1"/>
</dbReference>
<proteinExistence type="predicted"/>
<dbReference type="Gene3D" id="2.40.128.130">
    <property type="entry name" value="Autotransporter beta-domain"/>
    <property type="match status" value="1"/>
</dbReference>
<comment type="caution">
    <text evidence="3">The sequence shown here is derived from an EMBL/GenBank/DDBJ whole genome shotgun (WGS) entry which is preliminary data.</text>
</comment>
<feature type="domain" description="Autotransporter" evidence="2">
    <location>
        <begin position="1574"/>
        <end position="1843"/>
    </location>
</feature>
<keyword evidence="1" id="KW-0732">Signal</keyword>
<evidence type="ECO:0000313" key="3">
    <source>
        <dbReference type="EMBL" id="MCC8362446.1"/>
    </source>
</evidence>
<dbReference type="Proteomes" id="UP001165293">
    <property type="component" value="Unassembled WGS sequence"/>
</dbReference>
<dbReference type="NCBIfam" id="TIGR01414">
    <property type="entry name" value="autotrans_barl"/>
    <property type="match status" value="1"/>
</dbReference>
<dbReference type="InterPro" id="IPR005546">
    <property type="entry name" value="Autotransporte_beta"/>
</dbReference>
<dbReference type="SMART" id="SM00869">
    <property type="entry name" value="Autotransporter"/>
    <property type="match status" value="1"/>
</dbReference>
<feature type="chain" id="PRO_5045921148" evidence="1">
    <location>
        <begin position="48"/>
        <end position="1843"/>
    </location>
</feature>
<gene>
    <name evidence="3" type="ORF">LK996_05085</name>
</gene>
<feature type="signal peptide" evidence="1">
    <location>
        <begin position="1"/>
        <end position="47"/>
    </location>
</feature>
<dbReference type="SUPFAM" id="SSF103515">
    <property type="entry name" value="Autotransporter"/>
    <property type="match status" value="1"/>
</dbReference>
<accession>A0ABS8JFS9</accession>
<dbReference type="InterPro" id="IPR006315">
    <property type="entry name" value="OM_autotransptr_brl_dom"/>
</dbReference>
<evidence type="ECO:0000259" key="2">
    <source>
        <dbReference type="PROSITE" id="PS51208"/>
    </source>
</evidence>
<evidence type="ECO:0000313" key="4">
    <source>
        <dbReference type="Proteomes" id="UP001165293"/>
    </source>
</evidence>
<organism evidence="3 4">
    <name type="scientific">Noviluteimonas lactosilytica</name>
    <dbReference type="NCBI Taxonomy" id="2888523"/>
    <lineage>
        <taxon>Bacteria</taxon>
        <taxon>Pseudomonadati</taxon>
        <taxon>Pseudomonadota</taxon>
        <taxon>Gammaproteobacteria</taxon>
        <taxon>Lysobacterales</taxon>
        <taxon>Lysobacteraceae</taxon>
        <taxon>Noviluteimonas</taxon>
    </lineage>
</organism>
<name>A0ABS8JFS9_9GAMM</name>
<dbReference type="RefSeq" id="WP_230526049.1">
    <property type="nucleotide sequence ID" value="NZ_JAJGAK010000001.1"/>
</dbReference>
<reference evidence="3" key="1">
    <citation type="submission" date="2021-10" db="EMBL/GenBank/DDBJ databases">
        <authorList>
            <person name="Lyu M."/>
            <person name="Wang X."/>
            <person name="Meng X."/>
            <person name="Xu K."/>
        </authorList>
    </citation>
    <scope>NUCLEOTIDE SEQUENCE</scope>
    <source>
        <strain evidence="3">A6</strain>
    </source>
</reference>